<dbReference type="AlphaFoldDB" id="A0A0D0C6B7"/>
<dbReference type="InterPro" id="IPR013087">
    <property type="entry name" value="Znf_C2H2_type"/>
</dbReference>
<evidence type="ECO:0000256" key="1">
    <source>
        <dbReference type="SAM" id="MobiDB-lite"/>
    </source>
</evidence>
<dbReference type="Gene3D" id="3.30.160.60">
    <property type="entry name" value="Classic Zinc Finger"/>
    <property type="match status" value="1"/>
</dbReference>
<accession>A0A0D0C6B7</accession>
<feature type="compositionally biased region" description="Basic and acidic residues" evidence="1">
    <location>
        <begin position="98"/>
        <end position="107"/>
    </location>
</feature>
<keyword evidence="4" id="KW-1185">Reference proteome</keyword>
<evidence type="ECO:0000313" key="3">
    <source>
        <dbReference type="EMBL" id="KIK53387.1"/>
    </source>
</evidence>
<protein>
    <recommendedName>
        <fullName evidence="2">C2H2-type domain-containing protein</fullName>
    </recommendedName>
</protein>
<feature type="compositionally biased region" description="Polar residues" evidence="1">
    <location>
        <begin position="20"/>
        <end position="29"/>
    </location>
</feature>
<organism evidence="3 4">
    <name type="scientific">Collybiopsis luxurians FD-317 M1</name>
    <dbReference type="NCBI Taxonomy" id="944289"/>
    <lineage>
        <taxon>Eukaryota</taxon>
        <taxon>Fungi</taxon>
        <taxon>Dikarya</taxon>
        <taxon>Basidiomycota</taxon>
        <taxon>Agaricomycotina</taxon>
        <taxon>Agaricomycetes</taxon>
        <taxon>Agaricomycetidae</taxon>
        <taxon>Agaricales</taxon>
        <taxon>Marasmiineae</taxon>
        <taxon>Omphalotaceae</taxon>
        <taxon>Collybiopsis</taxon>
        <taxon>Collybiopsis luxurians</taxon>
    </lineage>
</organism>
<feature type="compositionally biased region" description="Polar residues" evidence="1">
    <location>
        <begin position="119"/>
        <end position="128"/>
    </location>
</feature>
<proteinExistence type="predicted"/>
<dbReference type="Proteomes" id="UP000053593">
    <property type="component" value="Unassembled WGS sequence"/>
</dbReference>
<dbReference type="EMBL" id="KN834830">
    <property type="protein sequence ID" value="KIK53387.1"/>
    <property type="molecule type" value="Genomic_DNA"/>
</dbReference>
<dbReference type="HOGENOM" id="CLU_1124663_0_0_1"/>
<sequence length="247" mass="27672">MSWDAALPPNSGNFVRPNARSYSDPNQYPVNPLTPEELLPYADVLQYQNAEGIITDYAGEGPRTIQQFPGIGPVSQAHNASTTAPPAASSNSNSSGYEDPRQHDQTRFSDIAQVPQAEDASTTAPSHRNNVRSDPSKVCRVKVEHGSQSCGAKLFSQTSRKHLDQHLQDLRVRRKCPWENCGATLATRQKLLDHLCSTHLDDSVRENYYCNCGKKYRRDYDLKRHLKEMERIGKEGRILHGTVPPNF</sequence>
<gene>
    <name evidence="3" type="ORF">GYMLUDRAFT_265079</name>
</gene>
<feature type="domain" description="C2H2-type" evidence="2">
    <location>
        <begin position="176"/>
        <end position="199"/>
    </location>
</feature>
<dbReference type="PROSITE" id="PS00028">
    <property type="entry name" value="ZINC_FINGER_C2H2_1"/>
    <property type="match status" value="1"/>
</dbReference>
<name>A0A0D0C6B7_9AGAR</name>
<feature type="region of interest" description="Disordered" evidence="1">
    <location>
        <begin position="64"/>
        <end position="136"/>
    </location>
</feature>
<evidence type="ECO:0000259" key="2">
    <source>
        <dbReference type="PROSITE" id="PS00028"/>
    </source>
</evidence>
<reference evidence="3 4" key="1">
    <citation type="submission" date="2014-04" db="EMBL/GenBank/DDBJ databases">
        <title>Evolutionary Origins and Diversification of the Mycorrhizal Mutualists.</title>
        <authorList>
            <consortium name="DOE Joint Genome Institute"/>
            <consortium name="Mycorrhizal Genomics Consortium"/>
            <person name="Kohler A."/>
            <person name="Kuo A."/>
            <person name="Nagy L.G."/>
            <person name="Floudas D."/>
            <person name="Copeland A."/>
            <person name="Barry K.W."/>
            <person name="Cichocki N."/>
            <person name="Veneault-Fourrey C."/>
            <person name="LaButti K."/>
            <person name="Lindquist E.A."/>
            <person name="Lipzen A."/>
            <person name="Lundell T."/>
            <person name="Morin E."/>
            <person name="Murat C."/>
            <person name="Riley R."/>
            <person name="Ohm R."/>
            <person name="Sun H."/>
            <person name="Tunlid A."/>
            <person name="Henrissat B."/>
            <person name="Grigoriev I.V."/>
            <person name="Hibbett D.S."/>
            <person name="Martin F."/>
        </authorList>
    </citation>
    <scope>NUCLEOTIDE SEQUENCE [LARGE SCALE GENOMIC DNA]</scope>
    <source>
        <strain evidence="3 4">FD-317 M1</strain>
    </source>
</reference>
<feature type="region of interest" description="Disordered" evidence="1">
    <location>
        <begin position="1"/>
        <end position="34"/>
    </location>
</feature>
<evidence type="ECO:0000313" key="4">
    <source>
        <dbReference type="Proteomes" id="UP000053593"/>
    </source>
</evidence>
<feature type="compositionally biased region" description="Low complexity" evidence="1">
    <location>
        <begin position="79"/>
        <end position="95"/>
    </location>
</feature>